<keyword evidence="1" id="KW-0229">DNA integration</keyword>
<dbReference type="InterPro" id="IPR013762">
    <property type="entry name" value="Integrase-like_cat_sf"/>
</dbReference>
<dbReference type="GO" id="GO:0015074">
    <property type="term" value="P:DNA integration"/>
    <property type="evidence" value="ECO:0007669"/>
    <property type="project" value="UniProtKB-KW"/>
</dbReference>
<evidence type="ECO:0000313" key="6">
    <source>
        <dbReference type="Proteomes" id="UP000218615"/>
    </source>
</evidence>
<keyword evidence="3" id="KW-0233">DNA recombination</keyword>
<reference evidence="6" key="1">
    <citation type="submission" date="2017-06" db="EMBL/GenBank/DDBJ databases">
        <authorList>
            <person name="Cremers G."/>
        </authorList>
    </citation>
    <scope>NUCLEOTIDE SEQUENCE [LARGE SCALE GENOMIC DNA]</scope>
</reference>
<sequence length="392" mass="45006">MNVDIESDPKLQKAAALLELSDGTKHVYFYYMQKFCDLVGKTPTELIDESYAELKQGILPAERKSTDYILAFRQLLKDMNQSSNTVNTALSAIMSFYRAFDVELSYSVGKLKRAKPYKENQCFLKKEDVKKLIINAKNLRDKAIFLTMATSGLARTEIINLKVNSIEYDSTGIGIVQLRRQKTHTDFCTFISPEARIAIDNYLDERSRIEKLKPTTNDYLFVSYMTGSQLNKEYFTQIFNNLGKELGYTNGRYMIKTRSHSLRKFFSSTLENAGCPKPKVDYLLGHYKSASDVAYFDSDPDVLKTLYIKYLPFLTFEKNIEMLSLDNKDAKRLAELENMFAAMQEALGLRQTADGKFTFEAKLRELPDDLQKKHGKKFAVVTTEELEKNVKI</sequence>
<keyword evidence="6" id="KW-1185">Reference proteome</keyword>
<accession>A0A284VM93</accession>
<evidence type="ECO:0000256" key="1">
    <source>
        <dbReference type="ARBA" id="ARBA00022908"/>
    </source>
</evidence>
<organism evidence="5 6">
    <name type="scientific">Candidatus Methanoperedens nitratireducens</name>
    <dbReference type="NCBI Taxonomy" id="1392998"/>
    <lineage>
        <taxon>Archaea</taxon>
        <taxon>Methanobacteriati</taxon>
        <taxon>Methanobacteriota</taxon>
        <taxon>Stenosarchaea group</taxon>
        <taxon>Methanomicrobia</taxon>
        <taxon>Methanosarcinales</taxon>
        <taxon>ANME-2 cluster</taxon>
        <taxon>Candidatus Methanoperedentaceae</taxon>
        <taxon>Candidatus Methanoperedens</taxon>
    </lineage>
</organism>
<protein>
    <recommendedName>
        <fullName evidence="4">Tyr recombinase domain-containing protein</fullName>
    </recommendedName>
</protein>
<name>A0A284VM93_9EURY</name>
<dbReference type="Gene3D" id="1.10.443.10">
    <property type="entry name" value="Intergrase catalytic core"/>
    <property type="match status" value="1"/>
</dbReference>
<gene>
    <name evidence="5" type="ORF">MNV_180006</name>
</gene>
<evidence type="ECO:0000256" key="3">
    <source>
        <dbReference type="ARBA" id="ARBA00023172"/>
    </source>
</evidence>
<evidence type="ECO:0000259" key="4">
    <source>
        <dbReference type="PROSITE" id="PS51898"/>
    </source>
</evidence>
<dbReference type="InterPro" id="IPR011010">
    <property type="entry name" value="DNA_brk_join_enz"/>
</dbReference>
<evidence type="ECO:0000256" key="2">
    <source>
        <dbReference type="ARBA" id="ARBA00023125"/>
    </source>
</evidence>
<dbReference type="CDD" id="cd00397">
    <property type="entry name" value="DNA_BRE_C"/>
    <property type="match status" value="1"/>
</dbReference>
<dbReference type="PANTHER" id="PTHR30349">
    <property type="entry name" value="PHAGE INTEGRASE-RELATED"/>
    <property type="match status" value="1"/>
</dbReference>
<dbReference type="Proteomes" id="UP000218615">
    <property type="component" value="Unassembled WGS sequence"/>
</dbReference>
<dbReference type="Pfam" id="PF00589">
    <property type="entry name" value="Phage_integrase"/>
    <property type="match status" value="1"/>
</dbReference>
<dbReference type="EMBL" id="FZMP01000090">
    <property type="protein sequence ID" value="SNQ60374.1"/>
    <property type="molecule type" value="Genomic_DNA"/>
</dbReference>
<dbReference type="AlphaFoldDB" id="A0A284VM93"/>
<dbReference type="PROSITE" id="PS51898">
    <property type="entry name" value="TYR_RECOMBINASE"/>
    <property type="match status" value="1"/>
</dbReference>
<proteinExistence type="predicted"/>
<keyword evidence="2" id="KW-0238">DNA-binding</keyword>
<dbReference type="InterPro" id="IPR002104">
    <property type="entry name" value="Integrase_catalytic"/>
</dbReference>
<feature type="domain" description="Tyr recombinase" evidence="4">
    <location>
        <begin position="119"/>
        <end position="308"/>
    </location>
</feature>
<dbReference type="GO" id="GO:0006310">
    <property type="term" value="P:DNA recombination"/>
    <property type="evidence" value="ECO:0007669"/>
    <property type="project" value="UniProtKB-KW"/>
</dbReference>
<dbReference type="OrthoDB" id="142712at2157"/>
<dbReference type="RefSeq" id="WP_096204708.1">
    <property type="nucleotide sequence ID" value="NZ_FZMP01000090.1"/>
</dbReference>
<dbReference type="PANTHER" id="PTHR30349:SF41">
    <property type="entry name" value="INTEGRASE_RECOMBINASE PROTEIN MJ0367-RELATED"/>
    <property type="match status" value="1"/>
</dbReference>
<dbReference type="GO" id="GO:0003677">
    <property type="term" value="F:DNA binding"/>
    <property type="evidence" value="ECO:0007669"/>
    <property type="project" value="UniProtKB-KW"/>
</dbReference>
<dbReference type="InterPro" id="IPR050090">
    <property type="entry name" value="Tyrosine_recombinase_XerCD"/>
</dbReference>
<evidence type="ECO:0000313" key="5">
    <source>
        <dbReference type="EMBL" id="SNQ60374.1"/>
    </source>
</evidence>
<dbReference type="SUPFAM" id="SSF56349">
    <property type="entry name" value="DNA breaking-rejoining enzymes"/>
    <property type="match status" value="1"/>
</dbReference>